<dbReference type="Proteomes" id="UP000515156">
    <property type="component" value="Chromosome 11"/>
</dbReference>
<dbReference type="Pfam" id="PF00076">
    <property type="entry name" value="RRM_1"/>
    <property type="match status" value="1"/>
</dbReference>
<keyword evidence="3" id="KW-0539">Nucleus</keyword>
<feature type="domain" description="RRM" evidence="7">
    <location>
        <begin position="51"/>
        <end position="129"/>
    </location>
</feature>
<dbReference type="GeneID" id="115480835"/>
<dbReference type="Gene3D" id="3.30.70.330">
    <property type="match status" value="1"/>
</dbReference>
<dbReference type="AlphaFoldDB" id="A0A6P7ZH20"/>
<evidence type="ECO:0000313" key="8">
    <source>
        <dbReference type="Proteomes" id="UP000515156"/>
    </source>
</evidence>
<evidence type="ECO:0000256" key="1">
    <source>
        <dbReference type="ARBA" id="ARBA00004123"/>
    </source>
</evidence>
<dbReference type="InterPro" id="IPR012677">
    <property type="entry name" value="Nucleotide-bd_a/b_plait_sf"/>
</dbReference>
<dbReference type="SUPFAM" id="SSF54928">
    <property type="entry name" value="RNA-binding domain, RBD"/>
    <property type="match status" value="1"/>
</dbReference>
<dbReference type="RefSeq" id="XP_030075626.1">
    <property type="nucleotide sequence ID" value="XM_030219766.1"/>
</dbReference>
<dbReference type="InterPro" id="IPR000504">
    <property type="entry name" value="RRM_dom"/>
</dbReference>
<comment type="subcellular location">
    <subcellularLocation>
        <location evidence="1">Nucleus</location>
    </subcellularLocation>
</comment>
<dbReference type="GO" id="GO:0000398">
    <property type="term" value="P:mRNA splicing, via spliceosome"/>
    <property type="evidence" value="ECO:0007669"/>
    <property type="project" value="TreeGrafter"/>
</dbReference>
<reference evidence="9" key="2">
    <citation type="submission" date="2025-08" db="UniProtKB">
        <authorList>
            <consortium name="RefSeq"/>
        </authorList>
    </citation>
    <scope>IDENTIFICATION</scope>
</reference>
<gene>
    <name evidence="9" type="primary">SNRNP35</name>
</gene>
<dbReference type="InParanoid" id="A0A6P7ZH20"/>
<dbReference type="GO" id="GO:0005689">
    <property type="term" value="C:U12-type spliceosomal complex"/>
    <property type="evidence" value="ECO:0007669"/>
    <property type="project" value="TreeGrafter"/>
</dbReference>
<dbReference type="FunCoup" id="A0A6P7ZH20">
    <property type="interactions" value="2383"/>
</dbReference>
<feature type="region of interest" description="Disordered" evidence="6">
    <location>
        <begin position="147"/>
        <end position="260"/>
    </location>
</feature>
<evidence type="ECO:0000313" key="9">
    <source>
        <dbReference type="RefSeq" id="XP_030075626.1"/>
    </source>
</evidence>
<dbReference type="OrthoDB" id="6159137at2759"/>
<dbReference type="CDD" id="cd12237">
    <property type="entry name" value="RRM_snRNP35"/>
    <property type="match status" value="1"/>
</dbReference>
<dbReference type="InterPro" id="IPR051183">
    <property type="entry name" value="U1_U11-U12_snRNP_70-35kDa"/>
</dbReference>
<dbReference type="PROSITE" id="PS50102">
    <property type="entry name" value="RRM"/>
    <property type="match status" value="1"/>
</dbReference>
<dbReference type="GO" id="GO:0003729">
    <property type="term" value="F:mRNA binding"/>
    <property type="evidence" value="ECO:0007669"/>
    <property type="project" value="TreeGrafter"/>
</dbReference>
<dbReference type="PANTHER" id="PTHR13952:SF6">
    <property type="entry name" value="U11_U12 SMALL NUCLEAR RIBONUCLEOPROTEIN 35 KDA PROTEIN"/>
    <property type="match status" value="1"/>
</dbReference>
<feature type="compositionally biased region" description="Basic and acidic residues" evidence="6">
    <location>
        <begin position="147"/>
        <end position="162"/>
    </location>
</feature>
<dbReference type="FunFam" id="3.30.70.330:FF:000132">
    <property type="entry name" value="Small nuclear ribonucleoprotein U11/U12 subunit 35"/>
    <property type="match status" value="1"/>
</dbReference>
<evidence type="ECO:0000259" key="7">
    <source>
        <dbReference type="PROSITE" id="PS50102"/>
    </source>
</evidence>
<name>A0A6P7ZH20_9AMPH</name>
<keyword evidence="9" id="KW-0687">Ribonucleoprotein</keyword>
<organism evidence="8 9">
    <name type="scientific">Microcaecilia unicolor</name>
    <dbReference type="NCBI Taxonomy" id="1415580"/>
    <lineage>
        <taxon>Eukaryota</taxon>
        <taxon>Metazoa</taxon>
        <taxon>Chordata</taxon>
        <taxon>Craniata</taxon>
        <taxon>Vertebrata</taxon>
        <taxon>Euteleostomi</taxon>
        <taxon>Amphibia</taxon>
        <taxon>Gymnophiona</taxon>
        <taxon>Siphonopidae</taxon>
        <taxon>Microcaecilia</taxon>
    </lineage>
</organism>
<dbReference type="GO" id="GO:0017069">
    <property type="term" value="F:snRNA binding"/>
    <property type="evidence" value="ECO:0007669"/>
    <property type="project" value="TreeGrafter"/>
</dbReference>
<protein>
    <recommendedName>
        <fullName evidence="2">U11/U12 small nuclear ribonucleoprotein 35 kDa protein</fullName>
    </recommendedName>
    <alternativeName>
        <fullName evidence="4">U1 snRNP-binding protein homolog</fullName>
    </alternativeName>
</protein>
<keyword evidence="5" id="KW-0694">RNA-binding</keyword>
<dbReference type="InterPro" id="IPR034146">
    <property type="entry name" value="snRNP35_RRM"/>
</dbReference>
<evidence type="ECO:0000256" key="6">
    <source>
        <dbReference type="SAM" id="MobiDB-lite"/>
    </source>
</evidence>
<keyword evidence="8" id="KW-1185">Reference proteome</keyword>
<evidence type="ECO:0000256" key="3">
    <source>
        <dbReference type="ARBA" id="ARBA00023242"/>
    </source>
</evidence>
<dbReference type="InterPro" id="IPR035979">
    <property type="entry name" value="RBD_domain_sf"/>
</dbReference>
<dbReference type="SMART" id="SM00360">
    <property type="entry name" value="RRM"/>
    <property type="match status" value="1"/>
</dbReference>
<proteinExistence type="predicted"/>
<feature type="compositionally biased region" description="Basic and acidic residues" evidence="6">
    <location>
        <begin position="179"/>
        <end position="260"/>
    </location>
</feature>
<accession>A0A6P7ZH20</accession>
<dbReference type="KEGG" id="muo:115480835"/>
<evidence type="ECO:0000256" key="5">
    <source>
        <dbReference type="PROSITE-ProRule" id="PRU00176"/>
    </source>
</evidence>
<evidence type="ECO:0000256" key="2">
    <source>
        <dbReference type="ARBA" id="ARBA00021080"/>
    </source>
</evidence>
<reference evidence="8" key="1">
    <citation type="submission" date="2024-06" db="UniProtKB">
        <authorList>
            <consortium name="RefSeq"/>
        </authorList>
    </citation>
    <scope>NUCLEOTIDE SEQUENCE [LARGE SCALE GENOMIC DNA]</scope>
</reference>
<evidence type="ECO:0000256" key="4">
    <source>
        <dbReference type="ARBA" id="ARBA00031739"/>
    </source>
</evidence>
<dbReference type="CTD" id="11066"/>
<dbReference type="PANTHER" id="PTHR13952">
    <property type="entry name" value="U1 SMALL NUCLEAR RIBONUCLEOPROTEIN 70 KD"/>
    <property type="match status" value="1"/>
</dbReference>
<dbReference type="GO" id="GO:0071011">
    <property type="term" value="C:precatalytic spliceosome"/>
    <property type="evidence" value="ECO:0007669"/>
    <property type="project" value="TreeGrafter"/>
</dbReference>
<sequence>MKEWTPIAKDYNPLKAGSIDGTDEEPHDRAIWRAILARYVPNKGVVGDPHLTLFVSRLSLQTNEEKLKEVFSRYGDIRRIRLVKDLVTGFSKGYAFIEYKDERSLLKAYRDANKLVIDQHEIFVDFELERTLGGWIPRRLGGGFGGKKESGQLRFGGRDRPFRKPINLPAMKNNFYAEGQRERSRSRERAREWRERGGDHERNRGRRWQDRGRTQTLGENERDREKDLKDERIPTRERKDRDRQRKDKKRERSRDHDHKK</sequence>